<keyword evidence="2" id="KW-1185">Reference proteome</keyword>
<proteinExistence type="predicted"/>
<evidence type="ECO:0000313" key="2">
    <source>
        <dbReference type="Proteomes" id="UP001199106"/>
    </source>
</evidence>
<evidence type="ECO:0000313" key="1">
    <source>
        <dbReference type="EMBL" id="KAG9189023.1"/>
    </source>
</evidence>
<dbReference type="EMBL" id="JAANER010000005">
    <property type="protein sequence ID" value="KAG9189023.1"/>
    <property type="molecule type" value="Genomic_DNA"/>
</dbReference>
<dbReference type="AlphaFoldDB" id="A0AAD4FFH6"/>
<organism evidence="1 2">
    <name type="scientific">Alternaria panax</name>
    <dbReference type="NCBI Taxonomy" id="48097"/>
    <lineage>
        <taxon>Eukaryota</taxon>
        <taxon>Fungi</taxon>
        <taxon>Dikarya</taxon>
        <taxon>Ascomycota</taxon>
        <taxon>Pezizomycotina</taxon>
        <taxon>Dothideomycetes</taxon>
        <taxon>Pleosporomycetidae</taxon>
        <taxon>Pleosporales</taxon>
        <taxon>Pleosporineae</taxon>
        <taxon>Pleosporaceae</taxon>
        <taxon>Alternaria</taxon>
        <taxon>Alternaria sect. Panax</taxon>
    </lineage>
</organism>
<protein>
    <submittedName>
        <fullName evidence="1">Uncharacterized protein</fullName>
    </submittedName>
</protein>
<comment type="caution">
    <text evidence="1">The sequence shown here is derived from an EMBL/GenBank/DDBJ whole genome shotgun (WGS) entry which is preliminary data.</text>
</comment>
<sequence length="186" mass="21902">MSTRNVRELLGLSEQQWPIFLRVSLEVCKDFTRAKLKDLTPGEKEYLIQKIRESVQEEGLPALDDGGIEWRLSKVLPELRFYQRFADQYEAWEKLAGTTFPNRVLREAHDVNLSKIRAKGFRYWTQIPEKIRIGVAKEANRRLVASGLPTMDEEALLYRLRKHVNHWIRDGRESEVRQEPSKTEHD</sequence>
<dbReference type="Proteomes" id="UP001199106">
    <property type="component" value="Unassembled WGS sequence"/>
</dbReference>
<name>A0AAD4FFH6_9PLEO</name>
<gene>
    <name evidence="1" type="ORF">G6011_05891</name>
</gene>
<reference evidence="1" key="1">
    <citation type="submission" date="2021-07" db="EMBL/GenBank/DDBJ databases">
        <title>Genome Resource of American Ginseng Black Spot Pathogen Alternaria panax.</title>
        <authorList>
            <person name="Qiu C."/>
            <person name="Wang W."/>
            <person name="Liu Z."/>
        </authorList>
    </citation>
    <scope>NUCLEOTIDE SEQUENCE</scope>
    <source>
        <strain evidence="1">BNCC115425</strain>
    </source>
</reference>
<accession>A0AAD4FFH6</accession>